<proteinExistence type="predicted"/>
<organism evidence="1 2">
    <name type="scientific">Pontivivens marinum</name>
    <dbReference type="NCBI Taxonomy" id="1690039"/>
    <lineage>
        <taxon>Bacteria</taxon>
        <taxon>Pseudomonadati</taxon>
        <taxon>Pseudomonadota</taxon>
        <taxon>Alphaproteobacteria</taxon>
        <taxon>Rhodobacterales</taxon>
        <taxon>Paracoccaceae</taxon>
        <taxon>Pontivivens</taxon>
    </lineage>
</organism>
<protein>
    <submittedName>
        <fullName evidence="1">Uncharacterized protein</fullName>
    </submittedName>
</protein>
<dbReference type="InterPro" id="IPR029058">
    <property type="entry name" value="AB_hydrolase_fold"/>
</dbReference>
<sequence>MIAPRQIATLWIGGQLSWLEQLCLRSFVTRGHGITLYAYQDVQGVPEGVELRDGREIIDTDDFIKYEKKDSFALFADYFRIVLTDRRPNVLWVDTDVYCVAPPDYPAGHVFGLESPSRINNAVLGLAPGSDLQRSLLKFMSDREPIPDFLPRRLREEYREARTQGTPVHVSKMPWGVWGPMAITHFAKQHGVTDQAHPQDAFYPVHFRDKSDFLKPPETVWRKLTKRTTALHLWASNKRALGGQHNGLAPVHSFLDMLCRAEGIDPAASPIVERGRLRYDANQVQGTAITAASASINQAEDFSTVIAALDLDDVTQMADVGGTAPSLCLALFHRFDCDLNCFDMVAGGTFPDRISPSAKAWYDSLRAAGVPAARLRIVQDLADVTPQDVIATLNGFGVHHKIAALDPMLNKALLVGSRLILDIRKGSGAFPFLRARGNANTVSEGQVDGRQQFRVVLSAEPSSTVARTVPKQDTSNKNSWASIATDLAGPKGWFREGENHSFLHVPRGDTLVVTFDNLDIAMEKRDDRRPWGWSFIEQQGWSALGVMAGGWTWFRDPFVSDTFSELRESGFFRAFSRVVFYGASMGGYGAAAFSAACPGAHVVAISPQSTLDKTIVPWEARYKVAWGQDFSGPYGDAAFSSQSAASVNLLYDPYVKADAAHAARFEGQNVTRWRCPLLGHRLGSSLNQMGVLKDVVYQAVEGNLTPATFRELLRARREFPRYQRELANLALERNHEALALRVADHVLSTRDDRFFRQLRARLN</sequence>
<evidence type="ECO:0000313" key="1">
    <source>
        <dbReference type="EMBL" id="SOH95486.1"/>
    </source>
</evidence>
<gene>
    <name evidence="1" type="ORF">SAMN06273572_11165</name>
</gene>
<dbReference type="RefSeq" id="WP_180956052.1">
    <property type="nucleotide sequence ID" value="NZ_OCTN01000011.1"/>
</dbReference>
<accession>A0A2C9CVU8</accession>
<dbReference type="EMBL" id="OCTN01000011">
    <property type="protein sequence ID" value="SOH95486.1"/>
    <property type="molecule type" value="Genomic_DNA"/>
</dbReference>
<dbReference type="AlphaFoldDB" id="A0A2C9CVU8"/>
<dbReference type="Proteomes" id="UP000220034">
    <property type="component" value="Unassembled WGS sequence"/>
</dbReference>
<reference evidence="2" key="1">
    <citation type="submission" date="2017-09" db="EMBL/GenBank/DDBJ databases">
        <authorList>
            <person name="Varghese N."/>
            <person name="Submissions S."/>
        </authorList>
    </citation>
    <scope>NUCLEOTIDE SEQUENCE [LARGE SCALE GENOMIC DNA]</scope>
    <source>
        <strain evidence="2">C7</strain>
    </source>
</reference>
<keyword evidence="2" id="KW-1185">Reference proteome</keyword>
<name>A0A2C9CVU8_9RHOB</name>
<evidence type="ECO:0000313" key="2">
    <source>
        <dbReference type="Proteomes" id="UP000220034"/>
    </source>
</evidence>
<dbReference type="SUPFAM" id="SSF53474">
    <property type="entry name" value="alpha/beta-Hydrolases"/>
    <property type="match status" value="1"/>
</dbReference>